<keyword evidence="3 5" id="KW-0371">Homeobox</keyword>
<keyword evidence="4 5" id="KW-0539">Nucleus</keyword>
<evidence type="ECO:0000256" key="3">
    <source>
        <dbReference type="ARBA" id="ARBA00023155"/>
    </source>
</evidence>
<organism evidence="8">
    <name type="scientific">Saccoglossus kowalevskii</name>
    <name type="common">Acorn worm</name>
    <dbReference type="NCBI Taxonomy" id="10224"/>
    <lineage>
        <taxon>Eukaryota</taxon>
        <taxon>Metazoa</taxon>
        <taxon>Hemichordata</taxon>
        <taxon>Enteropneusta</taxon>
        <taxon>Harrimaniidae</taxon>
        <taxon>Saccoglossus</taxon>
    </lineage>
</organism>
<dbReference type="AlphaFoldDB" id="Q7YTD3"/>
<feature type="domain" description="Homeobox" evidence="7">
    <location>
        <begin position="145"/>
        <end position="205"/>
    </location>
</feature>
<dbReference type="CTD" id="100302727"/>
<dbReference type="InterPro" id="IPR009057">
    <property type="entry name" value="Homeodomain-like_sf"/>
</dbReference>
<keyword evidence="2 5" id="KW-0238">DNA-binding</keyword>
<dbReference type="PROSITE" id="PS50071">
    <property type="entry name" value="HOMEOBOX_2"/>
    <property type="match status" value="1"/>
</dbReference>
<dbReference type="CDD" id="cd00086">
    <property type="entry name" value="homeodomain"/>
    <property type="match status" value="1"/>
</dbReference>
<dbReference type="EMBL" id="AY313140">
    <property type="protein sequence ID" value="AAP79280.1"/>
    <property type="molecule type" value="mRNA"/>
</dbReference>
<protein>
    <submittedName>
        <fullName evidence="8 10">Ventral anterior homeobox</fullName>
    </submittedName>
</protein>
<dbReference type="GeneID" id="100302727"/>
<keyword evidence="9" id="KW-1185">Reference proteome</keyword>
<evidence type="ECO:0000256" key="2">
    <source>
        <dbReference type="ARBA" id="ARBA00023125"/>
    </source>
</evidence>
<dbReference type="GO" id="GO:0030182">
    <property type="term" value="P:neuron differentiation"/>
    <property type="evidence" value="ECO:0007669"/>
    <property type="project" value="TreeGrafter"/>
</dbReference>
<dbReference type="PANTHER" id="PTHR24339">
    <property type="entry name" value="HOMEOBOX PROTEIN EMX-RELATED"/>
    <property type="match status" value="1"/>
</dbReference>
<comment type="subcellular location">
    <subcellularLocation>
        <location evidence="1 5 6">Nucleus</location>
    </subcellularLocation>
</comment>
<dbReference type="Gene3D" id="1.10.10.60">
    <property type="entry name" value="Homeodomain-like"/>
    <property type="match status" value="1"/>
</dbReference>
<dbReference type="SUPFAM" id="SSF46689">
    <property type="entry name" value="Homeodomain-like"/>
    <property type="match status" value="1"/>
</dbReference>
<dbReference type="InterPro" id="IPR050877">
    <property type="entry name" value="EMX-VAX-Noto_Homeobox_TFs"/>
</dbReference>
<dbReference type="Proteomes" id="UP000694865">
    <property type="component" value="Unplaced"/>
</dbReference>
<evidence type="ECO:0000313" key="10">
    <source>
        <dbReference type="RefSeq" id="NP_001158363.1"/>
    </source>
</evidence>
<evidence type="ECO:0000313" key="8">
    <source>
        <dbReference type="EMBL" id="AAP79280.1"/>
    </source>
</evidence>
<gene>
    <name evidence="8 10" type="primary">vax</name>
</gene>
<dbReference type="SMART" id="SM00389">
    <property type="entry name" value="HOX"/>
    <property type="match status" value="1"/>
</dbReference>
<reference evidence="8 10" key="1">
    <citation type="journal article" date="2003" name="Cell">
        <title>Anteroposterior patterning in hemichordates and the origins of the chordate nervous system.</title>
        <authorList>
            <person name="Lowe C.J."/>
            <person name="Wu M."/>
            <person name="Salic A."/>
            <person name="Evans L."/>
            <person name="Lander E."/>
            <person name="Stange-Thomann N."/>
            <person name="Gruber C.E."/>
            <person name="Gerhart J."/>
            <person name="Kirschner M."/>
        </authorList>
    </citation>
    <scope>NUCLEOTIDE SEQUENCE</scope>
</reference>
<evidence type="ECO:0000256" key="5">
    <source>
        <dbReference type="PROSITE-ProRule" id="PRU00108"/>
    </source>
</evidence>
<accession>Q7YTD3</accession>
<dbReference type="InterPro" id="IPR001356">
    <property type="entry name" value="HD"/>
</dbReference>
<dbReference type="OrthoDB" id="6159439at2759"/>
<feature type="DNA-binding region" description="Homeobox" evidence="5">
    <location>
        <begin position="147"/>
        <end position="206"/>
    </location>
</feature>
<proteinExistence type="evidence at transcript level"/>
<evidence type="ECO:0000256" key="1">
    <source>
        <dbReference type="ARBA" id="ARBA00004123"/>
    </source>
</evidence>
<dbReference type="PROSITE" id="PS00027">
    <property type="entry name" value="HOMEOBOX_1"/>
    <property type="match status" value="1"/>
</dbReference>
<dbReference type="InterPro" id="IPR017970">
    <property type="entry name" value="Homeobox_CS"/>
</dbReference>
<evidence type="ECO:0000256" key="4">
    <source>
        <dbReference type="ARBA" id="ARBA00023242"/>
    </source>
</evidence>
<dbReference type="GO" id="GO:0005634">
    <property type="term" value="C:nucleus"/>
    <property type="evidence" value="ECO:0007669"/>
    <property type="project" value="UniProtKB-SubCell"/>
</dbReference>
<evidence type="ECO:0000256" key="6">
    <source>
        <dbReference type="RuleBase" id="RU000682"/>
    </source>
</evidence>
<dbReference type="PANTHER" id="PTHR24339:SF28">
    <property type="entry name" value="E5-RELATED"/>
    <property type="match status" value="1"/>
</dbReference>
<sequence>MDRLVDSRPAMGFPNYLQYPYGHFDFRRIPYSGRSMVPSPILEERRLQQTALPHMQTGTDETNSCNLFDPSMYSYERSQRDTRPLLDSDCDTDEHSEIMSQMTTTNKVDLASLKRKYPDHCRILKVKDSSGCEREMVFPKALDLDRPKRARTSFSPQQLYRLEREFQRNQYMVGRDRAELATCLHLSETQVKVWFQNRRTKFKREKCKEVESQQRNAESMATRNILEILQYGPMARMSYV</sequence>
<dbReference type="FunFam" id="1.10.10.60:FF:000081">
    <property type="entry name" value="Empty spiracles homeobox 2"/>
    <property type="match status" value="1"/>
</dbReference>
<dbReference type="RefSeq" id="NP_001158363.1">
    <property type="nucleotide sequence ID" value="NM_001164891.1"/>
</dbReference>
<dbReference type="Pfam" id="PF00046">
    <property type="entry name" value="Homeodomain"/>
    <property type="match status" value="1"/>
</dbReference>
<name>Q7YTD3_SACKO</name>
<evidence type="ECO:0000313" key="9">
    <source>
        <dbReference type="Proteomes" id="UP000694865"/>
    </source>
</evidence>
<dbReference type="KEGG" id="sko:100302727"/>
<dbReference type="GO" id="GO:0000981">
    <property type="term" value="F:DNA-binding transcription factor activity, RNA polymerase II-specific"/>
    <property type="evidence" value="ECO:0007669"/>
    <property type="project" value="InterPro"/>
</dbReference>
<dbReference type="GO" id="GO:0000978">
    <property type="term" value="F:RNA polymerase II cis-regulatory region sequence-specific DNA binding"/>
    <property type="evidence" value="ECO:0007669"/>
    <property type="project" value="TreeGrafter"/>
</dbReference>
<dbReference type="GO" id="GO:0007420">
    <property type="term" value="P:brain development"/>
    <property type="evidence" value="ECO:0007669"/>
    <property type="project" value="TreeGrafter"/>
</dbReference>
<dbReference type="PRINTS" id="PR00024">
    <property type="entry name" value="HOMEOBOX"/>
</dbReference>
<evidence type="ECO:0000259" key="7">
    <source>
        <dbReference type="PROSITE" id="PS50071"/>
    </source>
</evidence>
<reference evidence="10" key="2">
    <citation type="submission" date="2025-05" db="UniProtKB">
        <authorList>
            <consortium name="RefSeq"/>
        </authorList>
    </citation>
    <scope>IDENTIFICATION</scope>
</reference>
<dbReference type="InterPro" id="IPR020479">
    <property type="entry name" value="HD_metazoa"/>
</dbReference>